<protein>
    <submittedName>
        <fullName evidence="1">Uncharacterized protein</fullName>
    </submittedName>
</protein>
<comment type="caution">
    <text evidence="1">The sequence shown here is derived from an EMBL/GenBank/DDBJ whole genome shotgun (WGS) entry which is preliminary data.</text>
</comment>
<gene>
    <name evidence="1" type="ORF">CK203_062030</name>
</gene>
<reference evidence="1 2" key="1">
    <citation type="journal article" date="2018" name="PLoS Genet.">
        <title>Population sequencing reveals clonal diversity and ancestral inbreeding in the grapevine cultivar Chardonnay.</title>
        <authorList>
            <person name="Roach M.J."/>
            <person name="Johnson D.L."/>
            <person name="Bohlmann J."/>
            <person name="van Vuuren H.J."/>
            <person name="Jones S.J."/>
            <person name="Pretorius I.S."/>
            <person name="Schmidt S.A."/>
            <person name="Borneman A.R."/>
        </authorList>
    </citation>
    <scope>NUCLEOTIDE SEQUENCE [LARGE SCALE GENOMIC DNA]</scope>
    <source>
        <strain evidence="2">cv. Chardonnay</strain>
        <tissue evidence="1">Leaf</tissue>
    </source>
</reference>
<accession>A0A438GEU9</accession>
<dbReference type="EMBL" id="QGNW01000457">
    <property type="protein sequence ID" value="RVW70719.1"/>
    <property type="molecule type" value="Genomic_DNA"/>
</dbReference>
<proteinExistence type="predicted"/>
<evidence type="ECO:0000313" key="1">
    <source>
        <dbReference type="EMBL" id="RVW70719.1"/>
    </source>
</evidence>
<organism evidence="1 2">
    <name type="scientific">Vitis vinifera</name>
    <name type="common">Grape</name>
    <dbReference type="NCBI Taxonomy" id="29760"/>
    <lineage>
        <taxon>Eukaryota</taxon>
        <taxon>Viridiplantae</taxon>
        <taxon>Streptophyta</taxon>
        <taxon>Embryophyta</taxon>
        <taxon>Tracheophyta</taxon>
        <taxon>Spermatophyta</taxon>
        <taxon>Magnoliopsida</taxon>
        <taxon>eudicotyledons</taxon>
        <taxon>Gunneridae</taxon>
        <taxon>Pentapetalae</taxon>
        <taxon>rosids</taxon>
        <taxon>Vitales</taxon>
        <taxon>Vitaceae</taxon>
        <taxon>Viteae</taxon>
        <taxon>Vitis</taxon>
    </lineage>
</organism>
<sequence length="76" mass="8802">MKVYVAITEADKLCHHAYTQGYYWLTMKQDAKNYVKRCDSVNDTLSFPVYLQSAQPVTSPWPFTQWGMDIIGSYSL</sequence>
<dbReference type="Proteomes" id="UP000288805">
    <property type="component" value="Unassembled WGS sequence"/>
</dbReference>
<name>A0A438GEU9_VITVI</name>
<dbReference type="AlphaFoldDB" id="A0A438GEU9"/>
<evidence type="ECO:0000313" key="2">
    <source>
        <dbReference type="Proteomes" id="UP000288805"/>
    </source>
</evidence>
<dbReference type="Gene3D" id="1.10.340.70">
    <property type="match status" value="1"/>
</dbReference>